<sequence>MSLFTPMQTHTAACGCSSLRFSPTTWYWAWTISRPYGGALEWRVPPHLRHTRLDARAGVARPPWGGELDLRPFFGVMATAPPVGFGRQQSSIPPRNEFGGNLDCKELVAGSTLYLPVHVAGAMFVVGDGHARQGDGECCGTALETCLAGAFRLSVVKPSLPPSLAALEAMLDWLGELRPAVDRRDAYMLL</sequence>
<dbReference type="AlphaFoldDB" id="A0A0D3JVI2"/>
<dbReference type="STRING" id="2903.R1CXU5"/>
<dbReference type="Gene3D" id="2.60.120.580">
    <property type="entry name" value="Acetamidase/Formamidase-like domains"/>
    <property type="match status" value="1"/>
</dbReference>
<reference evidence="1" key="2">
    <citation type="submission" date="2024-10" db="UniProtKB">
        <authorList>
            <consortium name="EnsemblProtists"/>
        </authorList>
    </citation>
    <scope>IDENTIFICATION</scope>
</reference>
<evidence type="ECO:0000313" key="1">
    <source>
        <dbReference type="EnsemblProtists" id="EOD27517"/>
    </source>
</evidence>
<dbReference type="Proteomes" id="UP000013827">
    <property type="component" value="Unassembled WGS sequence"/>
</dbReference>
<dbReference type="PANTHER" id="PTHR31891">
    <property type="entry name" value="FORMAMIDASE C869.04-RELATED"/>
    <property type="match status" value="1"/>
</dbReference>
<reference evidence="2" key="1">
    <citation type="journal article" date="2013" name="Nature">
        <title>Pan genome of the phytoplankton Emiliania underpins its global distribution.</title>
        <authorList>
            <person name="Read B.A."/>
            <person name="Kegel J."/>
            <person name="Klute M.J."/>
            <person name="Kuo A."/>
            <person name="Lefebvre S.C."/>
            <person name="Maumus F."/>
            <person name="Mayer C."/>
            <person name="Miller J."/>
            <person name="Monier A."/>
            <person name="Salamov A."/>
            <person name="Young J."/>
            <person name="Aguilar M."/>
            <person name="Claverie J.M."/>
            <person name="Frickenhaus S."/>
            <person name="Gonzalez K."/>
            <person name="Herman E.K."/>
            <person name="Lin Y.C."/>
            <person name="Napier J."/>
            <person name="Ogata H."/>
            <person name="Sarno A.F."/>
            <person name="Shmutz J."/>
            <person name="Schroeder D."/>
            <person name="de Vargas C."/>
            <person name="Verret F."/>
            <person name="von Dassow P."/>
            <person name="Valentin K."/>
            <person name="Van de Peer Y."/>
            <person name="Wheeler G."/>
            <person name="Dacks J.B."/>
            <person name="Delwiche C.F."/>
            <person name="Dyhrman S.T."/>
            <person name="Glockner G."/>
            <person name="John U."/>
            <person name="Richards T."/>
            <person name="Worden A.Z."/>
            <person name="Zhang X."/>
            <person name="Grigoriev I.V."/>
            <person name="Allen A.E."/>
            <person name="Bidle K."/>
            <person name="Borodovsky M."/>
            <person name="Bowler C."/>
            <person name="Brownlee C."/>
            <person name="Cock J.M."/>
            <person name="Elias M."/>
            <person name="Gladyshev V.N."/>
            <person name="Groth M."/>
            <person name="Guda C."/>
            <person name="Hadaegh A."/>
            <person name="Iglesias-Rodriguez M.D."/>
            <person name="Jenkins J."/>
            <person name="Jones B.M."/>
            <person name="Lawson T."/>
            <person name="Leese F."/>
            <person name="Lindquist E."/>
            <person name="Lobanov A."/>
            <person name="Lomsadze A."/>
            <person name="Malik S.B."/>
            <person name="Marsh M.E."/>
            <person name="Mackinder L."/>
            <person name="Mock T."/>
            <person name="Mueller-Roeber B."/>
            <person name="Pagarete A."/>
            <person name="Parker M."/>
            <person name="Probert I."/>
            <person name="Quesneville H."/>
            <person name="Raines C."/>
            <person name="Rensing S.A."/>
            <person name="Riano-Pachon D.M."/>
            <person name="Richier S."/>
            <person name="Rokitta S."/>
            <person name="Shiraiwa Y."/>
            <person name="Soanes D.M."/>
            <person name="van der Giezen M."/>
            <person name="Wahlund T.M."/>
            <person name="Williams B."/>
            <person name="Wilson W."/>
            <person name="Wolfe G."/>
            <person name="Wurch L.L."/>
        </authorList>
    </citation>
    <scope>NUCLEOTIDE SEQUENCE</scope>
</reference>
<dbReference type="SUPFAM" id="SSF141130">
    <property type="entry name" value="Acetamidase/Formamidase-like"/>
    <property type="match status" value="1"/>
</dbReference>
<name>A0A0D3JVI2_EMIH1</name>
<evidence type="ECO:0000313" key="2">
    <source>
        <dbReference type="Proteomes" id="UP000013827"/>
    </source>
</evidence>
<proteinExistence type="predicted"/>
<keyword evidence="2" id="KW-1185">Reference proteome</keyword>
<dbReference type="GeneID" id="17273062"/>
<dbReference type="HOGENOM" id="CLU_032013_1_0_1"/>
<dbReference type="PANTHER" id="PTHR31891:SF1">
    <property type="entry name" value="FORMAMIDASE C869.04-RELATED"/>
    <property type="match status" value="1"/>
</dbReference>
<accession>A0A0D3JVI2</accession>
<dbReference type="EnsemblProtists" id="EOD27517">
    <property type="protein sequence ID" value="EOD27517"/>
    <property type="gene ID" value="EMIHUDRAFT_457156"/>
</dbReference>
<dbReference type="PaxDb" id="2903-EOD27517"/>
<protein>
    <recommendedName>
        <fullName evidence="3">Acetamidase</fullName>
    </recommendedName>
</protein>
<dbReference type="GO" id="GO:0016811">
    <property type="term" value="F:hydrolase activity, acting on carbon-nitrogen (but not peptide) bonds, in linear amides"/>
    <property type="evidence" value="ECO:0007669"/>
    <property type="project" value="InterPro"/>
</dbReference>
<dbReference type="KEGG" id="ehx:EMIHUDRAFT_457156"/>
<dbReference type="Pfam" id="PF03069">
    <property type="entry name" value="FmdA_AmdA"/>
    <property type="match status" value="1"/>
</dbReference>
<dbReference type="RefSeq" id="XP_005779946.1">
    <property type="nucleotide sequence ID" value="XM_005779889.1"/>
</dbReference>
<dbReference type="eggNOG" id="ENOG502S3KN">
    <property type="taxonomic scope" value="Eukaryota"/>
</dbReference>
<dbReference type="InterPro" id="IPR004304">
    <property type="entry name" value="FmdA_AmdA"/>
</dbReference>
<organism evidence="1 2">
    <name type="scientific">Emiliania huxleyi (strain CCMP1516)</name>
    <dbReference type="NCBI Taxonomy" id="280463"/>
    <lineage>
        <taxon>Eukaryota</taxon>
        <taxon>Haptista</taxon>
        <taxon>Haptophyta</taxon>
        <taxon>Prymnesiophyceae</taxon>
        <taxon>Isochrysidales</taxon>
        <taxon>Noelaerhabdaceae</taxon>
        <taxon>Emiliania</taxon>
    </lineage>
</organism>
<evidence type="ECO:0008006" key="3">
    <source>
        <dbReference type="Google" id="ProtNLM"/>
    </source>
</evidence>